<accession>A0A143PDS0</accession>
<feature type="domain" description="CN hydrolase" evidence="2">
    <location>
        <begin position="1"/>
        <end position="241"/>
    </location>
</feature>
<dbReference type="Pfam" id="PF00795">
    <property type="entry name" value="CN_hydrolase"/>
    <property type="match status" value="1"/>
</dbReference>
<dbReference type="Gene3D" id="3.60.110.10">
    <property type="entry name" value="Carbon-nitrogen hydrolase"/>
    <property type="match status" value="1"/>
</dbReference>
<dbReference type="CDD" id="cd07583">
    <property type="entry name" value="nitrilase_5"/>
    <property type="match status" value="1"/>
</dbReference>
<evidence type="ECO:0000259" key="2">
    <source>
        <dbReference type="PROSITE" id="PS50263"/>
    </source>
</evidence>
<dbReference type="Proteomes" id="UP000595942">
    <property type="component" value="Chromosome"/>
</dbReference>
<evidence type="ECO:0000313" key="5">
    <source>
        <dbReference type="Proteomes" id="UP000293854"/>
    </source>
</evidence>
<dbReference type="InterPro" id="IPR003010">
    <property type="entry name" value="C-N_Hydrolase"/>
</dbReference>
<dbReference type="InterPro" id="IPR036526">
    <property type="entry name" value="C-N_Hydrolase_sf"/>
</dbReference>
<keyword evidence="4" id="KW-0378">Hydrolase</keyword>
<dbReference type="SUPFAM" id="SSF56317">
    <property type="entry name" value="Carbon-nitrogen hydrolase"/>
    <property type="match status" value="1"/>
</dbReference>
<dbReference type="AlphaFoldDB" id="A0A143PDS0"/>
<evidence type="ECO:0000256" key="1">
    <source>
        <dbReference type="ARBA" id="ARBA00010613"/>
    </source>
</evidence>
<comment type="similarity">
    <text evidence="1">Belongs to the carbon-nitrogen hydrolase superfamily. NIT1/NIT2 family.</text>
</comment>
<dbReference type="Proteomes" id="UP000293854">
    <property type="component" value="Unassembled WGS sequence"/>
</dbReference>
<dbReference type="RefSeq" id="WP_047132800.1">
    <property type="nucleotide sequence ID" value="NZ_CP015114.1"/>
</dbReference>
<dbReference type="GO" id="GO:0016787">
    <property type="term" value="F:hydrolase activity"/>
    <property type="evidence" value="ECO:0007669"/>
    <property type="project" value="UniProtKB-KW"/>
</dbReference>
<dbReference type="OrthoDB" id="9811121at2"/>
<dbReference type="GeneID" id="93726176"/>
<keyword evidence="6" id="KW-1185">Reference proteome</keyword>
<evidence type="ECO:0000313" key="6">
    <source>
        <dbReference type="Proteomes" id="UP000595942"/>
    </source>
</evidence>
<reference evidence="3 6" key="2">
    <citation type="submission" date="2021-01" db="EMBL/GenBank/DDBJ databases">
        <title>FDA dAtabase for Regulatory Grade micrObial Sequences (FDA-ARGOS): Supporting development and validation of Infectious Disease Dx tests.</title>
        <authorList>
            <person name="Sproer C."/>
            <person name="Gronow S."/>
            <person name="Severitt S."/>
            <person name="Schroder I."/>
            <person name="Tallon L."/>
            <person name="Sadzewicz L."/>
            <person name="Zhao X."/>
            <person name="Boylan J."/>
            <person name="Ott S."/>
            <person name="Bowen H."/>
            <person name="Vavikolanu K."/>
            <person name="Mehta A."/>
            <person name="Aluvathingal J."/>
            <person name="Nadendla S."/>
            <person name="Lowell S."/>
            <person name="Myers T."/>
            <person name="Yan Y."/>
            <person name="Sichtig H."/>
        </authorList>
    </citation>
    <scope>NUCLEOTIDE SEQUENCE [LARGE SCALE GENOMIC DNA]</scope>
    <source>
        <strain evidence="3 6">FDAARGOS_1148</strain>
    </source>
</reference>
<dbReference type="PANTHER" id="PTHR23088:SF27">
    <property type="entry name" value="DEAMINATED GLUTATHIONE AMIDASE"/>
    <property type="match status" value="1"/>
</dbReference>
<dbReference type="PANTHER" id="PTHR23088">
    <property type="entry name" value="NITRILASE-RELATED"/>
    <property type="match status" value="1"/>
</dbReference>
<gene>
    <name evidence="4" type="ORF">EIG99_09405</name>
    <name evidence="3" type="ORF">I6J05_05985</name>
</gene>
<organism evidence="4 5">
    <name type="scientific">Staphylococcus condimenti</name>
    <dbReference type="NCBI Taxonomy" id="70255"/>
    <lineage>
        <taxon>Bacteria</taxon>
        <taxon>Bacillati</taxon>
        <taxon>Bacillota</taxon>
        <taxon>Bacilli</taxon>
        <taxon>Bacillales</taxon>
        <taxon>Staphylococcaceae</taxon>
        <taxon>Staphylococcus</taxon>
    </lineage>
</organism>
<protein>
    <submittedName>
        <fullName evidence="4">Carbon-nitrogen family hydrolase</fullName>
    </submittedName>
</protein>
<reference evidence="4 5" key="1">
    <citation type="submission" date="2018-11" db="EMBL/GenBank/DDBJ databases">
        <title>Genomic profiling of Staphylococcus species from a Poultry farm system in KwaZulu-Natal, South Africa.</title>
        <authorList>
            <person name="Amoako D.G."/>
            <person name="Somboro A.M."/>
            <person name="Abia A.L.K."/>
            <person name="Bester L.A."/>
            <person name="Essack S.Y."/>
        </authorList>
    </citation>
    <scope>NUCLEOTIDE SEQUENCE [LARGE SCALE GENOMIC DNA]</scope>
    <source>
        <strain evidence="4 5">SA11</strain>
    </source>
</reference>
<dbReference type="EMBL" id="RQTE01000181">
    <property type="protein sequence ID" value="RZI01230.1"/>
    <property type="molecule type" value="Genomic_DNA"/>
</dbReference>
<dbReference type="PROSITE" id="PS50263">
    <property type="entry name" value="CN_HYDROLASE"/>
    <property type="match status" value="1"/>
</dbReference>
<name>A0A143PDS0_9STAP</name>
<evidence type="ECO:0000313" key="4">
    <source>
        <dbReference type="EMBL" id="RZI01230.1"/>
    </source>
</evidence>
<sequence length="266" mass="30356">MKIQLFQFNLQPADTKANQNKIESLFSNQLDSDTEIAVIPEMWNNSYALEELHNLADEDLKVSLPFIQKLSRKYHVAIVAGSVSNSRDNQVYNTAFTVDKNGELLYQYDKIHLVPMLDEHLFLNGGDKVPYAFQLTPEVKASQIICYDLRFPEIARHPAVNGANILFYVAEWPKARLNHWRTLLQSRAIENDIFVVACNSCGFEKEDGTEYAGHSMVINPNGEIIAEAGEKEEVITVDIDLSEVETQRKNIPVFDNRKPSLYQYDN</sequence>
<evidence type="ECO:0000313" key="3">
    <source>
        <dbReference type="EMBL" id="QQS83836.1"/>
    </source>
</evidence>
<dbReference type="KEGG" id="scv:A4G25_12475"/>
<dbReference type="EMBL" id="CP068073">
    <property type="protein sequence ID" value="QQS83836.1"/>
    <property type="molecule type" value="Genomic_DNA"/>
</dbReference>
<proteinExistence type="inferred from homology"/>